<organism evidence="8 9">
    <name type="scientific">Oryza sativa subsp. japonica</name>
    <name type="common">Rice</name>
    <dbReference type="NCBI Taxonomy" id="39947"/>
    <lineage>
        <taxon>Eukaryota</taxon>
        <taxon>Viridiplantae</taxon>
        <taxon>Streptophyta</taxon>
        <taxon>Embryophyta</taxon>
        <taxon>Tracheophyta</taxon>
        <taxon>Spermatophyta</taxon>
        <taxon>Magnoliopsida</taxon>
        <taxon>Liliopsida</taxon>
        <taxon>Poales</taxon>
        <taxon>Poaceae</taxon>
        <taxon>BOP clade</taxon>
        <taxon>Oryzoideae</taxon>
        <taxon>Oryzeae</taxon>
        <taxon>Oryzinae</taxon>
        <taxon>Oryza</taxon>
        <taxon>Oryza sativa</taxon>
    </lineage>
</organism>
<feature type="signal peptide" evidence="4">
    <location>
        <begin position="1"/>
        <end position="23"/>
    </location>
</feature>
<dbReference type="SUPFAM" id="SSF54001">
    <property type="entry name" value="Cysteine proteinases"/>
    <property type="match status" value="1"/>
</dbReference>
<evidence type="ECO:0000313" key="8">
    <source>
        <dbReference type="EMBL" id="BAD46648.1"/>
    </source>
</evidence>
<dbReference type="AlphaFoldDB" id="Q650W9"/>
<protein>
    <submittedName>
        <fullName evidence="8">Cysteine proteinase</fullName>
    </submittedName>
</protein>
<dbReference type="PROSITE" id="PS00139">
    <property type="entry name" value="THIOL_PROTEASE_CYS"/>
    <property type="match status" value="1"/>
</dbReference>
<dbReference type="FunFam" id="3.90.70.10:FF:000207">
    <property type="entry name" value="Putative cysteine proteinase"/>
    <property type="match status" value="1"/>
</dbReference>
<dbReference type="InterPro" id="IPR000668">
    <property type="entry name" value="Peptidase_C1A_C"/>
</dbReference>
<keyword evidence="3" id="KW-1015">Disulfide bond</keyword>
<dbReference type="Gene3D" id="3.90.70.10">
    <property type="entry name" value="Cysteine proteinases"/>
    <property type="match status" value="1"/>
</dbReference>
<proteinExistence type="inferred from homology"/>
<keyword evidence="2 4" id="KW-0732">Signal</keyword>
<dbReference type="SMART" id="SM00645">
    <property type="entry name" value="Pept_C1"/>
    <property type="match status" value="1"/>
</dbReference>
<dbReference type="Pfam" id="PF00112">
    <property type="entry name" value="Peptidase_C1"/>
    <property type="match status" value="1"/>
</dbReference>
<name>Q650W9_ORYSJ</name>
<dbReference type="InterPro" id="IPR025660">
    <property type="entry name" value="Pept_his_AS"/>
</dbReference>
<reference evidence="7" key="1">
    <citation type="submission" date="2003-01" db="EMBL/GenBank/DDBJ databases">
        <title>Oryza sativa nipponbare(GA3) genomic DNA, chromosome 9, BAC clone:OSJNBa0042B15.</title>
        <authorList>
            <person name="Sasaki T."/>
            <person name="Matsumoto T."/>
            <person name="Katayose Y."/>
        </authorList>
    </citation>
    <scope>NUCLEOTIDE SEQUENCE</scope>
</reference>
<dbReference type="SMART" id="SM00848">
    <property type="entry name" value="Inhibitor_I29"/>
    <property type="match status" value="1"/>
</dbReference>
<reference evidence="8" key="2">
    <citation type="submission" date="2003-01" db="EMBL/GenBank/DDBJ databases">
        <title>Oryza sativa nipponbare(GA3) genomic DNA, chromosome 9, BAC clone:OSJNBa0070E11.</title>
        <authorList>
            <person name="Sasaki T."/>
            <person name="Matsumoto T."/>
            <person name="Katayose Y."/>
        </authorList>
    </citation>
    <scope>NUCLEOTIDE SEQUENCE</scope>
</reference>
<dbReference type="EMBL" id="AP006171">
    <property type="protein sequence ID" value="BAD46648.1"/>
    <property type="molecule type" value="Genomic_DNA"/>
</dbReference>
<reference evidence="9" key="3">
    <citation type="journal article" date="2005" name="Nature">
        <title>The map-based sequence of the rice genome.</title>
        <authorList>
            <consortium name="International rice genome sequencing project (IRGSP)"/>
            <person name="Matsumoto T."/>
            <person name="Wu J."/>
            <person name="Kanamori H."/>
            <person name="Katayose Y."/>
            <person name="Fujisawa M."/>
            <person name="Namiki N."/>
            <person name="Mizuno H."/>
            <person name="Yamamoto K."/>
            <person name="Antonio B.A."/>
            <person name="Baba T."/>
            <person name="Sakata K."/>
            <person name="Nagamura Y."/>
            <person name="Aoki H."/>
            <person name="Arikawa K."/>
            <person name="Arita K."/>
            <person name="Bito T."/>
            <person name="Chiden Y."/>
            <person name="Fujitsuka N."/>
            <person name="Fukunaka R."/>
            <person name="Hamada M."/>
            <person name="Harada C."/>
            <person name="Hayashi A."/>
            <person name="Hijishita S."/>
            <person name="Honda M."/>
            <person name="Hosokawa S."/>
            <person name="Ichikawa Y."/>
            <person name="Idonuma A."/>
            <person name="Iijima M."/>
            <person name="Ikeda M."/>
            <person name="Ikeno M."/>
            <person name="Ito K."/>
            <person name="Ito S."/>
            <person name="Ito T."/>
            <person name="Ito Y."/>
            <person name="Ito Y."/>
            <person name="Iwabuchi A."/>
            <person name="Kamiya K."/>
            <person name="Karasawa W."/>
            <person name="Kurita K."/>
            <person name="Katagiri S."/>
            <person name="Kikuta A."/>
            <person name="Kobayashi H."/>
            <person name="Kobayashi N."/>
            <person name="Machita K."/>
            <person name="Maehara T."/>
            <person name="Masukawa M."/>
            <person name="Mizubayashi T."/>
            <person name="Mukai Y."/>
            <person name="Nagasaki H."/>
            <person name="Nagata Y."/>
            <person name="Naito S."/>
            <person name="Nakashima M."/>
            <person name="Nakama Y."/>
            <person name="Nakamichi Y."/>
            <person name="Nakamura M."/>
            <person name="Meguro A."/>
            <person name="Negishi M."/>
            <person name="Ohta I."/>
            <person name="Ohta T."/>
            <person name="Okamoto M."/>
            <person name="Ono N."/>
            <person name="Saji S."/>
            <person name="Sakaguchi M."/>
            <person name="Sakai K."/>
            <person name="Shibata M."/>
            <person name="Shimokawa T."/>
            <person name="Song J."/>
            <person name="Takazaki Y."/>
            <person name="Terasawa K."/>
            <person name="Tsugane M."/>
            <person name="Tsuji K."/>
            <person name="Ueda S."/>
            <person name="Waki K."/>
            <person name="Yamagata H."/>
            <person name="Yamamoto M."/>
            <person name="Yamamoto S."/>
            <person name="Yamane H."/>
            <person name="Yoshiki S."/>
            <person name="Yoshihara R."/>
            <person name="Yukawa K."/>
            <person name="Zhong H."/>
            <person name="Yano M."/>
            <person name="Yuan Q."/>
            <person name="Ouyang S."/>
            <person name="Liu J."/>
            <person name="Jones K.M."/>
            <person name="Gansberger K."/>
            <person name="Moffat K."/>
            <person name="Hill J."/>
            <person name="Bera J."/>
            <person name="Fadrosh D."/>
            <person name="Jin S."/>
            <person name="Johri S."/>
            <person name="Kim M."/>
            <person name="Overton L."/>
            <person name="Reardon M."/>
            <person name="Tsitrin T."/>
            <person name="Vuong H."/>
            <person name="Weaver B."/>
            <person name="Ciecko A."/>
            <person name="Tallon L."/>
            <person name="Jackson J."/>
            <person name="Pai G."/>
            <person name="Aken S.V."/>
            <person name="Utterback T."/>
            <person name="Reidmuller S."/>
            <person name="Feldblyum T."/>
            <person name="Hsiao J."/>
            <person name="Zismann V."/>
            <person name="Iobst S."/>
            <person name="de Vazeille A.R."/>
            <person name="Buell C.R."/>
            <person name="Ying K."/>
            <person name="Li Y."/>
            <person name="Lu T."/>
            <person name="Huang Y."/>
            <person name="Zhao Q."/>
            <person name="Feng Q."/>
            <person name="Zhang L."/>
            <person name="Zhu J."/>
            <person name="Weng Q."/>
            <person name="Mu J."/>
            <person name="Lu Y."/>
            <person name="Fan D."/>
            <person name="Liu Y."/>
            <person name="Guan J."/>
            <person name="Zhang Y."/>
            <person name="Yu S."/>
            <person name="Liu X."/>
            <person name="Zhang Y."/>
            <person name="Hong G."/>
            <person name="Han B."/>
            <person name="Choisne N."/>
            <person name="Demange N."/>
            <person name="Orjeda G."/>
            <person name="Samain S."/>
            <person name="Cattolico L."/>
            <person name="Pelletier E."/>
            <person name="Couloux A."/>
            <person name="Segurens B."/>
            <person name="Wincker P."/>
            <person name="D'Hont A."/>
            <person name="Scarpelli C."/>
            <person name="Weissenbach J."/>
            <person name="Salanoubat M."/>
            <person name="Quetier F."/>
            <person name="Yu Y."/>
            <person name="Kim H.R."/>
            <person name="Rambo T."/>
            <person name="Currie J."/>
            <person name="Collura K."/>
            <person name="Luo M."/>
            <person name="Yang T."/>
            <person name="Ammiraju J.S.S."/>
            <person name="Engler F."/>
            <person name="Soderlund C."/>
            <person name="Wing R.A."/>
            <person name="Palmer L.E."/>
            <person name="de la Bastide M."/>
            <person name="Spiegel L."/>
            <person name="Nascimento L."/>
            <person name="Zutavern T."/>
            <person name="O'Shaughnessy A."/>
            <person name="Dike S."/>
            <person name="Dedhia N."/>
            <person name="Preston R."/>
            <person name="Balija V."/>
            <person name="McCombie W.R."/>
            <person name="Chow T."/>
            <person name="Chen H."/>
            <person name="Chung M."/>
            <person name="Chen C."/>
            <person name="Shaw J."/>
            <person name="Wu H."/>
            <person name="Hsiao K."/>
            <person name="Chao Y."/>
            <person name="Chu M."/>
            <person name="Cheng C."/>
            <person name="Hour A."/>
            <person name="Lee P."/>
            <person name="Lin S."/>
            <person name="Lin Y."/>
            <person name="Liou J."/>
            <person name="Liu S."/>
            <person name="Hsing Y."/>
            <person name="Raghuvanshi S."/>
            <person name="Mohanty A."/>
            <person name="Bharti A.K."/>
            <person name="Gaur A."/>
            <person name="Gupta V."/>
            <person name="Kumar D."/>
            <person name="Ravi V."/>
            <person name="Vij S."/>
            <person name="Kapur A."/>
            <person name="Khurana P."/>
            <person name="Khurana P."/>
            <person name="Khurana J.P."/>
            <person name="Tyagi A.K."/>
            <person name="Gaikwad K."/>
            <person name="Singh A."/>
            <person name="Dalal V."/>
            <person name="Srivastava S."/>
            <person name="Dixit A."/>
            <person name="Pal A.K."/>
            <person name="Ghazi I.A."/>
            <person name="Yadav M."/>
            <person name="Pandit A."/>
            <person name="Bhargava A."/>
            <person name="Sureshbabu K."/>
            <person name="Batra K."/>
            <person name="Sharma T.R."/>
            <person name="Mohapatra T."/>
            <person name="Singh N.K."/>
            <person name="Messing J."/>
            <person name="Nelson A.B."/>
            <person name="Fuks G."/>
            <person name="Kavchok S."/>
            <person name="Keizer G."/>
            <person name="Linton E."/>
            <person name="Llaca V."/>
            <person name="Song R."/>
            <person name="Tanyolac B."/>
            <person name="Young S."/>
            <person name="Ho-Il K."/>
            <person name="Hahn J.H."/>
            <person name="Sangsakoo G."/>
            <person name="Vanavichit A."/>
            <person name="de Mattos Luiz.A.T."/>
            <person name="Zimmer P.D."/>
            <person name="Malone G."/>
            <person name="Dellagostin O."/>
            <person name="de Oliveira A.C."/>
            <person name="Bevan M."/>
            <person name="Bancroft I."/>
            <person name="Minx P."/>
            <person name="Cordum H."/>
            <person name="Wilson R."/>
            <person name="Cheng Z."/>
            <person name="Jin W."/>
            <person name="Jiang J."/>
            <person name="Leong S.A."/>
            <person name="Iwama H."/>
            <person name="Gojobori T."/>
            <person name="Itoh T."/>
            <person name="Niimura Y."/>
            <person name="Fujii Y."/>
            <person name="Habara T."/>
            <person name="Sakai H."/>
            <person name="Sato Y."/>
            <person name="Wilson G."/>
            <person name="Kumar K."/>
            <person name="McCouch S."/>
            <person name="Juretic N."/>
            <person name="Hoen D."/>
            <person name="Wright S."/>
            <person name="Bruskiewich R."/>
            <person name="Bureau T."/>
            <person name="Miyao A."/>
            <person name="Hirochika H."/>
            <person name="Nishikawa T."/>
            <person name="Kadowaki K."/>
            <person name="Sugiura M."/>
            <person name="Burr B."/>
            <person name="Sasaki T."/>
        </authorList>
    </citation>
    <scope>NUCLEOTIDE SEQUENCE [LARGE SCALE GENOMIC DNA]</scope>
    <source>
        <strain evidence="9">cv. Nipponbare</strain>
    </source>
</reference>
<evidence type="ECO:0000256" key="4">
    <source>
        <dbReference type="SAM" id="SignalP"/>
    </source>
</evidence>
<dbReference type="PRINTS" id="PR00705">
    <property type="entry name" value="PAPAIN"/>
</dbReference>
<evidence type="ECO:0000256" key="3">
    <source>
        <dbReference type="ARBA" id="ARBA00023157"/>
    </source>
</evidence>
<dbReference type="InterPro" id="IPR000169">
    <property type="entry name" value="Pept_cys_AS"/>
</dbReference>
<reference evidence="9" key="4">
    <citation type="journal article" date="2008" name="Nucleic Acids Res.">
        <title>The rice annotation project database (RAP-DB): 2008 update.</title>
        <authorList>
            <consortium name="The rice annotation project (RAP)"/>
        </authorList>
    </citation>
    <scope>GENOME REANNOTATION</scope>
    <source>
        <strain evidence="9">cv. Nipponbare</strain>
    </source>
</reference>
<evidence type="ECO:0000313" key="7">
    <source>
        <dbReference type="EMBL" id="BAD46641.1"/>
    </source>
</evidence>
<feature type="chain" id="PRO_5009998864" evidence="4">
    <location>
        <begin position="24"/>
        <end position="374"/>
    </location>
</feature>
<dbReference type="PROSITE" id="PS00639">
    <property type="entry name" value="THIOL_PROTEASE_HIS"/>
    <property type="match status" value="1"/>
</dbReference>
<sequence>MEMGKSLVVALAVVVAAMAVVKADDVPITDKDLESEESMWSLYQRWRHVYGAASSSPRDLADKGSRFEVFKKNARYIHDFNRKKGMSYKLGLNKFADLTLEEFTAKYTGANPGPITGLKNGTGSPPLAAVAGDAPPAWDWREHGAVTRVKDQGPCGSCWAFSVVEAVEGINAIMTGNLLTLSEQQVLDCSGAGDCSGGYTSYAFDYAVSNGITLDQCFSPPTTGENYFYYPAYEAVQEPCRFDPNKAPIVKIDSYSFVDPNDEEALKQAVYSQGPVSVLIEASYEFMIYQGGVFSGPCGTELNHAVLVVGYDETEDGTPYWIVKNSWGAGWGESGYIRMIRNIPAPEGICGIAMYPIYPIKSCPCPITAASAAA</sequence>
<evidence type="ECO:0000259" key="5">
    <source>
        <dbReference type="SMART" id="SM00645"/>
    </source>
</evidence>
<dbReference type="GO" id="GO:0008234">
    <property type="term" value="F:cysteine-type peptidase activity"/>
    <property type="evidence" value="ECO:0007669"/>
    <property type="project" value="InterPro"/>
</dbReference>
<dbReference type="CDD" id="cd02248">
    <property type="entry name" value="Peptidase_C1A"/>
    <property type="match status" value="1"/>
</dbReference>
<dbReference type="PROSITE" id="PS00640">
    <property type="entry name" value="THIOL_PROTEASE_ASN"/>
    <property type="match status" value="1"/>
</dbReference>
<evidence type="ECO:0000259" key="6">
    <source>
        <dbReference type="SMART" id="SM00848"/>
    </source>
</evidence>
<dbReference type="MEROPS" id="I29.003"/>
<dbReference type="EMBL" id="AP006170">
    <property type="protein sequence ID" value="BAD46641.1"/>
    <property type="molecule type" value="Genomic_DNA"/>
</dbReference>
<gene>
    <name evidence="7" type="ORF">OSJNBa0042B15.27</name>
    <name evidence="8" type="ORF">OSJNBa0070E11.1</name>
</gene>
<dbReference type="InterPro" id="IPR013201">
    <property type="entry name" value="Prot_inhib_I29"/>
</dbReference>
<dbReference type="InterPro" id="IPR039417">
    <property type="entry name" value="Peptidase_C1A_papain-like"/>
</dbReference>
<comment type="similarity">
    <text evidence="1">Belongs to the peptidase C1 family.</text>
</comment>
<dbReference type="HOGENOM" id="CLU_012184_1_0_1"/>
<dbReference type="Pfam" id="PF08246">
    <property type="entry name" value="Inhibitor_I29"/>
    <property type="match status" value="1"/>
</dbReference>
<evidence type="ECO:0000256" key="2">
    <source>
        <dbReference type="ARBA" id="ARBA00022729"/>
    </source>
</evidence>
<dbReference type="Proteomes" id="UP000000763">
    <property type="component" value="Chromosome 9"/>
</dbReference>
<evidence type="ECO:0000256" key="1">
    <source>
        <dbReference type="ARBA" id="ARBA00008455"/>
    </source>
</evidence>
<dbReference type="InterPro" id="IPR025661">
    <property type="entry name" value="Pept_asp_AS"/>
</dbReference>
<evidence type="ECO:0000313" key="9">
    <source>
        <dbReference type="Proteomes" id="UP000000763"/>
    </source>
</evidence>
<dbReference type="GO" id="GO:0006508">
    <property type="term" value="P:proteolysis"/>
    <property type="evidence" value="ECO:0007669"/>
    <property type="project" value="InterPro"/>
</dbReference>
<feature type="domain" description="Peptidase C1A papain C-terminal" evidence="5">
    <location>
        <begin position="134"/>
        <end position="360"/>
    </location>
</feature>
<dbReference type="InterPro" id="IPR013128">
    <property type="entry name" value="Peptidase_C1A"/>
</dbReference>
<dbReference type="InterPro" id="IPR038765">
    <property type="entry name" value="Papain-like_cys_pep_sf"/>
</dbReference>
<feature type="domain" description="Cathepsin propeptide inhibitor" evidence="6">
    <location>
        <begin position="43"/>
        <end position="103"/>
    </location>
</feature>
<dbReference type="PANTHER" id="PTHR12411">
    <property type="entry name" value="CYSTEINE PROTEASE FAMILY C1-RELATED"/>
    <property type="match status" value="1"/>
</dbReference>
<accession>Q650W9</accession>